<feature type="region of interest" description="Disordered" evidence="1">
    <location>
        <begin position="146"/>
        <end position="189"/>
    </location>
</feature>
<protein>
    <recommendedName>
        <fullName evidence="4">DUF177 domain-containing protein</fullName>
    </recommendedName>
</protein>
<dbReference type="InterPro" id="IPR003772">
    <property type="entry name" value="YceD"/>
</dbReference>
<evidence type="ECO:0000313" key="2">
    <source>
        <dbReference type="EMBL" id="KEO58475.1"/>
    </source>
</evidence>
<organism evidence="2 3">
    <name type="scientific">Thioclava indica</name>
    <dbReference type="NCBI Taxonomy" id="1353528"/>
    <lineage>
        <taxon>Bacteria</taxon>
        <taxon>Pseudomonadati</taxon>
        <taxon>Pseudomonadota</taxon>
        <taxon>Alphaproteobacteria</taxon>
        <taxon>Rhodobacterales</taxon>
        <taxon>Paracoccaceae</taxon>
        <taxon>Thioclava</taxon>
    </lineage>
</organism>
<comment type="caution">
    <text evidence="2">The sequence shown here is derived from an EMBL/GenBank/DDBJ whole genome shotgun (WGS) entry which is preliminary data.</text>
</comment>
<evidence type="ECO:0000256" key="1">
    <source>
        <dbReference type="SAM" id="MobiDB-lite"/>
    </source>
</evidence>
<reference evidence="2 3" key="1">
    <citation type="journal article" date="2015" name="Antonie Van Leeuwenhoek">
        <title>Thioclava indica sp. nov., isolated from surface seawater of the Indian Ocean.</title>
        <authorList>
            <person name="Liu Y."/>
            <person name="Lai Q."/>
            <person name="Du J."/>
            <person name="Xu H."/>
            <person name="Jiang L."/>
            <person name="Shao Z."/>
        </authorList>
    </citation>
    <scope>NUCLEOTIDE SEQUENCE [LARGE SCALE GENOMIC DNA]</scope>
    <source>
        <strain evidence="2 3">DT23-4</strain>
    </source>
</reference>
<accession>A0A074JRD1</accession>
<evidence type="ECO:0000313" key="3">
    <source>
        <dbReference type="Proteomes" id="UP000027471"/>
    </source>
</evidence>
<dbReference type="EMBL" id="AUNB01000034">
    <property type="protein sequence ID" value="KEO58475.1"/>
    <property type="molecule type" value="Genomic_DNA"/>
</dbReference>
<dbReference type="eggNOG" id="COG1399">
    <property type="taxonomic scope" value="Bacteria"/>
</dbReference>
<gene>
    <name evidence="2" type="ORF">DT23_16350</name>
</gene>
<dbReference type="RefSeq" id="WP_038131391.1">
    <property type="nucleotide sequence ID" value="NZ_AUNB01000034.1"/>
</dbReference>
<sequence length="189" mass="20731">MTQSEPQSPEAVWSHAMRLAELPARKPTRFDLSPDAPTRAAIAQWADISGVDALRLKGELRPNGRSDWELVATFTATVVQECVITLAPVTTEISEAVSRRYLAHMEMPTDEEAEMPEDDTAEPLPSAVDLAGVALEVLELSLPQYPRAPGAELGDARVTEPGAEPLDEEQMKPFANLRSLLQSRDEDEK</sequence>
<proteinExistence type="predicted"/>
<dbReference type="Proteomes" id="UP000027471">
    <property type="component" value="Unassembled WGS sequence"/>
</dbReference>
<dbReference type="OrthoDB" id="8443793at2"/>
<dbReference type="AlphaFoldDB" id="A0A074JRD1"/>
<keyword evidence="3" id="KW-1185">Reference proteome</keyword>
<dbReference type="STRING" id="1353528.DT23_16350"/>
<dbReference type="Pfam" id="PF02620">
    <property type="entry name" value="YceD"/>
    <property type="match status" value="1"/>
</dbReference>
<evidence type="ECO:0008006" key="4">
    <source>
        <dbReference type="Google" id="ProtNLM"/>
    </source>
</evidence>
<name>A0A074JRD1_9RHOB</name>